<sequence>MTLFRVYVGNLATDVTEDDLREVFEKCGSIHSVFLKKNEDSSIFGFVRFNNLQSMSQAISELNNWPLKGKKLFLQIGHETRELLAKQCAGKNTHKIKKNSYACSRIEEACIEVNRGVDYISGETPVDVNWVMGQMINHGPRRLLTVRGIPDPGCLTSLNILSEKLLSGHLVSPLPQKSCVKVPSFWAALKQISDDVNEFHKKHLKENEELNLTHSQTQQSASDCASKSKKLQEHKEQEHKDMVCTGINAIQRSPIPHKCYQPSKTKGNDLREFNLPLTIKGSQPKESFHPVTRRHSSALQSPVSGLYSNLKPIQKPASISSSETSTNLASSSSSEQETDASLPSPEENVSWHSVINEMQELDGHPSAEKGWDLFTRGLKEEASSSTPTIGGRIQDIEMPRKLQQFLDNSTQGGGLQLHKNMEYLTLLRQHGQACSKLLLSSSWDTEESSEIYSRDSGIGEESFDSGKSASNRTGLGSTAKSKVYISSPENKDLLVDPTCAGEVNHETSGRKIS</sequence>
<dbReference type="InterPro" id="IPR000504">
    <property type="entry name" value="RRM_dom"/>
</dbReference>
<dbReference type="SMART" id="SM00360">
    <property type="entry name" value="RRM"/>
    <property type="match status" value="1"/>
</dbReference>
<dbReference type="OrthoDB" id="378874at2759"/>
<dbReference type="InterPro" id="IPR035979">
    <property type="entry name" value="RBD_domain_sf"/>
</dbReference>
<dbReference type="InterPro" id="IPR012677">
    <property type="entry name" value="Nucleotide-bd_a/b_plait_sf"/>
</dbReference>
<evidence type="ECO:0000313" key="4">
    <source>
        <dbReference type="EMBL" id="PVD35011.1"/>
    </source>
</evidence>
<dbReference type="STRING" id="400727.A0A2T7PNK8"/>
<proteinExistence type="predicted"/>
<feature type="region of interest" description="Disordered" evidence="2">
    <location>
        <begin position="277"/>
        <end position="302"/>
    </location>
</feature>
<dbReference type="PROSITE" id="PS50102">
    <property type="entry name" value="RRM"/>
    <property type="match status" value="1"/>
</dbReference>
<feature type="compositionally biased region" description="Polar residues" evidence="2">
    <location>
        <begin position="465"/>
        <end position="480"/>
    </location>
</feature>
<feature type="domain" description="RRM" evidence="3">
    <location>
        <begin position="4"/>
        <end position="79"/>
    </location>
</feature>
<dbReference type="Gene3D" id="3.30.70.330">
    <property type="match status" value="1"/>
</dbReference>
<accession>A0A2T7PNK8</accession>
<protein>
    <recommendedName>
        <fullName evidence="3">RRM domain-containing protein</fullName>
    </recommendedName>
</protein>
<keyword evidence="5" id="KW-1185">Reference proteome</keyword>
<dbReference type="Proteomes" id="UP000245119">
    <property type="component" value="Linkage Group LG3"/>
</dbReference>
<evidence type="ECO:0000313" key="5">
    <source>
        <dbReference type="Proteomes" id="UP000245119"/>
    </source>
</evidence>
<dbReference type="PANTHER" id="PTHR23147">
    <property type="entry name" value="SERINE/ARGININE RICH SPLICING FACTOR"/>
    <property type="match status" value="1"/>
</dbReference>
<gene>
    <name evidence="4" type="ORF">C0Q70_06292</name>
</gene>
<dbReference type="GO" id="GO:0003723">
    <property type="term" value="F:RNA binding"/>
    <property type="evidence" value="ECO:0007669"/>
    <property type="project" value="UniProtKB-UniRule"/>
</dbReference>
<feature type="compositionally biased region" description="Basic and acidic residues" evidence="2">
    <location>
        <begin position="230"/>
        <end position="239"/>
    </location>
</feature>
<comment type="caution">
    <text evidence="4">The sequence shown here is derived from an EMBL/GenBank/DDBJ whole genome shotgun (WGS) entry which is preliminary data.</text>
</comment>
<evidence type="ECO:0000259" key="3">
    <source>
        <dbReference type="PROSITE" id="PS50102"/>
    </source>
</evidence>
<feature type="region of interest" description="Disordered" evidence="2">
    <location>
        <begin position="314"/>
        <end position="347"/>
    </location>
</feature>
<reference evidence="4 5" key="1">
    <citation type="submission" date="2018-04" db="EMBL/GenBank/DDBJ databases">
        <title>The genome of golden apple snail Pomacea canaliculata provides insight into stress tolerance and invasive adaptation.</title>
        <authorList>
            <person name="Liu C."/>
            <person name="Liu B."/>
            <person name="Ren Y."/>
            <person name="Zhang Y."/>
            <person name="Wang H."/>
            <person name="Li S."/>
            <person name="Jiang F."/>
            <person name="Yin L."/>
            <person name="Zhang G."/>
            <person name="Qian W."/>
            <person name="Fan W."/>
        </authorList>
    </citation>
    <scope>NUCLEOTIDE SEQUENCE [LARGE SCALE GENOMIC DNA]</scope>
    <source>
        <strain evidence="4">SZHN2017</strain>
        <tissue evidence="4">Muscle</tissue>
    </source>
</reference>
<feature type="region of interest" description="Disordered" evidence="2">
    <location>
        <begin position="449"/>
        <end position="482"/>
    </location>
</feature>
<dbReference type="EMBL" id="PZQS01000003">
    <property type="protein sequence ID" value="PVD35011.1"/>
    <property type="molecule type" value="Genomic_DNA"/>
</dbReference>
<keyword evidence="1" id="KW-0694">RNA-binding</keyword>
<dbReference type="CDD" id="cd00590">
    <property type="entry name" value="RRM_SF"/>
    <property type="match status" value="1"/>
</dbReference>
<dbReference type="SUPFAM" id="SSF54928">
    <property type="entry name" value="RNA-binding domain, RBD"/>
    <property type="match status" value="1"/>
</dbReference>
<organism evidence="4 5">
    <name type="scientific">Pomacea canaliculata</name>
    <name type="common">Golden apple snail</name>
    <dbReference type="NCBI Taxonomy" id="400727"/>
    <lineage>
        <taxon>Eukaryota</taxon>
        <taxon>Metazoa</taxon>
        <taxon>Spiralia</taxon>
        <taxon>Lophotrochozoa</taxon>
        <taxon>Mollusca</taxon>
        <taxon>Gastropoda</taxon>
        <taxon>Caenogastropoda</taxon>
        <taxon>Architaenioglossa</taxon>
        <taxon>Ampullarioidea</taxon>
        <taxon>Ampullariidae</taxon>
        <taxon>Pomacea</taxon>
    </lineage>
</organism>
<name>A0A2T7PNK8_POMCA</name>
<dbReference type="Pfam" id="PF00076">
    <property type="entry name" value="RRM_1"/>
    <property type="match status" value="1"/>
</dbReference>
<evidence type="ECO:0000256" key="1">
    <source>
        <dbReference type="PROSITE-ProRule" id="PRU00176"/>
    </source>
</evidence>
<evidence type="ECO:0000256" key="2">
    <source>
        <dbReference type="SAM" id="MobiDB-lite"/>
    </source>
</evidence>
<feature type="compositionally biased region" description="Low complexity" evidence="2">
    <location>
        <begin position="317"/>
        <end position="341"/>
    </location>
</feature>
<feature type="region of interest" description="Disordered" evidence="2">
    <location>
        <begin position="212"/>
        <end position="239"/>
    </location>
</feature>
<dbReference type="InterPro" id="IPR050907">
    <property type="entry name" value="SRSF"/>
</dbReference>
<dbReference type="AlphaFoldDB" id="A0A2T7PNK8"/>
<feature type="compositionally biased region" description="Polar residues" evidence="2">
    <location>
        <begin position="212"/>
        <end position="225"/>
    </location>
</feature>